<dbReference type="Pfam" id="PF09479">
    <property type="entry name" value="Flg_new"/>
    <property type="match status" value="6"/>
</dbReference>
<gene>
    <name evidence="9" type="ORF">GCM10022381_26740</name>
</gene>
<evidence type="ECO:0000256" key="4">
    <source>
        <dbReference type="ARBA" id="ARBA00022729"/>
    </source>
</evidence>
<keyword evidence="7" id="KW-1133">Transmembrane helix</keyword>
<sequence>MTLTHLTTNIDPPRRSLRRMIAAVSTTAALLAVGFIVAPVAPASADALVNSPAGLAAEFTTGGTVTLDTNIDVSATDAPIIVGAASVTLDLAGHQLSIVAKTGYAGIGVPAGANLTVSDSAGGGSLIATAGAGGGAGIGGNAISANSGNITITGGTVTAQGSTNGAGIGGASGGSAIGTITITGGTVAALAGASSGQGAGIGGGYSGNGGPVNISGGTVEAIGGLFGSGIGGGYGGAGGAVTIGNDAVVTAYGVQNVVGAGRSGTGFGSLSNAGTLIFTGATLTIPAGITVVNSGVIRNQGALTVNGVLENTGSIILTAVDFEPIVTHPENITEHNYVVTFNAAPAAESSKRVFATSLTDAEIALPVATRVGYSFTGWFTTASGSTAWTADSTISGDVTVYAQWTADPRTVSFDAQGGSTVAPITTGYGSAITTPTVPTLTGHTFAGWYTTATSGGSAWNFATGVTENITLYARWTADPRTVSFDAQGGTTVDPIVTSYGSVIAAPTIPTFTGHTFAGWYTTAASAGSAWNFGAPVTENVTVYARWTADPRTVSFDAQGGTTVSPIVTSYGSVIAAPTIPTFTGHTFAGWYTTATSGGSAWNFADGVTASITLYARWTADLRIVTFDVQGGTAVDSYTTEYGTVVAAPAAPTRTGHTFVDWFTAASGGSAWNFADAVTESVTVYAQWTTDPRTLSFDARGGTAVDSITTSYGSAIAAPTAPTRTGYTFAGWFTAASGGSAWDFSALVTANATVYAQWRSNATAAPATGETLRMISTEPTTTRQDIDTTNAQSSNPVSLTGLSPVFGEGSDFSPVTHREYLVTSDADPLESSSLKVLNSLTGAVEATVPLVNPASFIDAARYYDLDIDANGLAHILVSENGTGVVSLATVDLTTGVVTLVGAITGDIEGELMGLASSPSGVFYATDRYKVFTLAVTAGGVTATTVGGLFSNRDNVAVNADFDSNGVLWLNTYNDSMVTDLWSYDITKQGTPAFHVGEFSSTASTIYFVTPLDPTTTLSATTVTACGQVTVTGENFAPNAPVKVTLSPATSLGSATATAAGAVLFSATIPAGTAAGAHTITLTDAAAQVTASATITVAGTSCESEEPVVDPPVVDPPVVDPPVVDPPVVVPPVVDPPVVVPPAVNPPVVVPPIVGKPTATGVVQNLAGTGVDAGLVGAAAALLLSAGLAGLVLARRRRATS</sequence>
<keyword evidence="7" id="KW-0812">Transmembrane</keyword>
<dbReference type="PROSITE" id="PS50847">
    <property type="entry name" value="GRAM_POS_ANCHORING"/>
    <property type="match status" value="1"/>
</dbReference>
<keyword evidence="3" id="KW-0964">Secreted</keyword>
<evidence type="ECO:0000256" key="6">
    <source>
        <dbReference type="SAM" id="MobiDB-lite"/>
    </source>
</evidence>
<evidence type="ECO:0000256" key="2">
    <source>
        <dbReference type="ARBA" id="ARBA00022512"/>
    </source>
</evidence>
<comment type="subcellular location">
    <subcellularLocation>
        <location evidence="1">Cell envelope</location>
    </subcellularLocation>
</comment>
<keyword evidence="4" id="KW-0732">Signal</keyword>
<keyword evidence="10" id="KW-1185">Reference proteome</keyword>
<keyword evidence="7" id="KW-0472">Membrane</keyword>
<reference evidence="10" key="1">
    <citation type="journal article" date="2019" name="Int. J. Syst. Evol. Microbiol.">
        <title>The Global Catalogue of Microorganisms (GCM) 10K type strain sequencing project: providing services to taxonomists for standard genome sequencing and annotation.</title>
        <authorList>
            <consortium name="The Broad Institute Genomics Platform"/>
            <consortium name="The Broad Institute Genome Sequencing Center for Infectious Disease"/>
            <person name="Wu L."/>
            <person name="Ma J."/>
        </authorList>
    </citation>
    <scope>NUCLEOTIDE SEQUENCE [LARGE SCALE GENOMIC DNA]</scope>
    <source>
        <strain evidence="10">JCM 17021</strain>
    </source>
</reference>
<name>A0ABP7KNS1_9MICO</name>
<dbReference type="InterPro" id="IPR013378">
    <property type="entry name" value="InlB-like_B-rpt"/>
</dbReference>
<comment type="caution">
    <text evidence="9">The sequence shown here is derived from an EMBL/GenBank/DDBJ whole genome shotgun (WGS) entry which is preliminary data.</text>
</comment>
<keyword evidence="5" id="KW-0572">Peptidoglycan-anchor</keyword>
<proteinExistence type="predicted"/>
<dbReference type="Proteomes" id="UP001501803">
    <property type="component" value="Unassembled WGS sequence"/>
</dbReference>
<evidence type="ECO:0000256" key="5">
    <source>
        <dbReference type="ARBA" id="ARBA00023088"/>
    </source>
</evidence>
<evidence type="ECO:0000313" key="10">
    <source>
        <dbReference type="Proteomes" id="UP001501803"/>
    </source>
</evidence>
<dbReference type="InterPro" id="IPR019931">
    <property type="entry name" value="LPXTG_anchor"/>
</dbReference>
<dbReference type="NCBIfam" id="TIGR02543">
    <property type="entry name" value="List_Bact_rpt"/>
    <property type="match status" value="6"/>
</dbReference>
<evidence type="ECO:0000256" key="3">
    <source>
        <dbReference type="ARBA" id="ARBA00022525"/>
    </source>
</evidence>
<feature type="domain" description="Gram-positive cocci surface proteins LPxTG" evidence="8">
    <location>
        <begin position="1164"/>
        <end position="1199"/>
    </location>
</feature>
<dbReference type="SUPFAM" id="SSF75011">
    <property type="entry name" value="3-carboxy-cis,cis-mucoante lactonizing enzyme"/>
    <property type="match status" value="1"/>
</dbReference>
<accession>A0ABP7KNS1</accession>
<evidence type="ECO:0000313" key="9">
    <source>
        <dbReference type="EMBL" id="GAA3883172.1"/>
    </source>
</evidence>
<evidence type="ECO:0000259" key="8">
    <source>
        <dbReference type="PROSITE" id="PS50847"/>
    </source>
</evidence>
<evidence type="ECO:0000256" key="1">
    <source>
        <dbReference type="ARBA" id="ARBA00004196"/>
    </source>
</evidence>
<feature type="region of interest" description="Disordered" evidence="6">
    <location>
        <begin position="779"/>
        <end position="798"/>
    </location>
</feature>
<dbReference type="Gene3D" id="2.60.40.4270">
    <property type="entry name" value="Listeria-Bacteroides repeat domain"/>
    <property type="match status" value="6"/>
</dbReference>
<feature type="transmembrane region" description="Helical" evidence="7">
    <location>
        <begin position="1171"/>
        <end position="1192"/>
    </location>
</feature>
<organism evidence="9 10">
    <name type="scientific">Leifsonia kafniensis</name>
    <dbReference type="NCBI Taxonomy" id="475957"/>
    <lineage>
        <taxon>Bacteria</taxon>
        <taxon>Bacillati</taxon>
        <taxon>Actinomycetota</taxon>
        <taxon>Actinomycetes</taxon>
        <taxon>Micrococcales</taxon>
        <taxon>Microbacteriaceae</taxon>
        <taxon>Leifsonia</taxon>
    </lineage>
</organism>
<evidence type="ECO:0000256" key="7">
    <source>
        <dbReference type="SAM" id="Phobius"/>
    </source>
</evidence>
<protein>
    <recommendedName>
        <fullName evidence="8">Gram-positive cocci surface proteins LPxTG domain-containing protein</fullName>
    </recommendedName>
</protein>
<keyword evidence="2" id="KW-0134">Cell wall</keyword>
<dbReference type="InterPro" id="IPR042229">
    <property type="entry name" value="Listeria/Bacterioides_rpt_sf"/>
</dbReference>
<dbReference type="EMBL" id="BAABCN010000008">
    <property type="protein sequence ID" value="GAA3883172.1"/>
    <property type="molecule type" value="Genomic_DNA"/>
</dbReference>